<dbReference type="GO" id="GO:0000160">
    <property type="term" value="P:phosphorelay signal transduction system"/>
    <property type="evidence" value="ECO:0007669"/>
    <property type="project" value="InterPro"/>
</dbReference>
<dbReference type="PROSITE" id="PS50113">
    <property type="entry name" value="PAC"/>
    <property type="match status" value="1"/>
</dbReference>
<evidence type="ECO:0000256" key="1">
    <source>
        <dbReference type="ARBA" id="ARBA00018672"/>
    </source>
</evidence>
<dbReference type="FunFam" id="3.30.70.270:FF:000001">
    <property type="entry name" value="Diguanylate cyclase domain protein"/>
    <property type="match status" value="1"/>
</dbReference>
<dbReference type="InterPro" id="IPR000700">
    <property type="entry name" value="PAS-assoc_C"/>
</dbReference>
<dbReference type="Proteomes" id="UP000239430">
    <property type="component" value="Unassembled WGS sequence"/>
</dbReference>
<dbReference type="SUPFAM" id="SSF55073">
    <property type="entry name" value="Nucleotide cyclase"/>
    <property type="match status" value="1"/>
</dbReference>
<dbReference type="SUPFAM" id="SSF55785">
    <property type="entry name" value="PYP-like sensor domain (PAS domain)"/>
    <property type="match status" value="2"/>
</dbReference>
<dbReference type="Pfam" id="PF13426">
    <property type="entry name" value="PAS_9"/>
    <property type="match status" value="2"/>
</dbReference>
<dbReference type="InterPro" id="IPR001789">
    <property type="entry name" value="Sig_transdc_resp-reg_receiver"/>
</dbReference>
<feature type="domain" description="PAC" evidence="6">
    <location>
        <begin position="325"/>
        <end position="376"/>
    </location>
</feature>
<dbReference type="Pfam" id="PF00072">
    <property type="entry name" value="Response_reg"/>
    <property type="match status" value="1"/>
</dbReference>
<dbReference type="InterPro" id="IPR000014">
    <property type="entry name" value="PAS"/>
</dbReference>
<feature type="domain" description="PAS" evidence="5">
    <location>
        <begin position="257"/>
        <end position="304"/>
    </location>
</feature>
<dbReference type="PROSITE" id="PS50110">
    <property type="entry name" value="RESPONSE_REGULATORY"/>
    <property type="match status" value="1"/>
</dbReference>
<evidence type="ECO:0000313" key="9">
    <source>
        <dbReference type="Proteomes" id="UP000239430"/>
    </source>
</evidence>
<dbReference type="GO" id="GO:0052621">
    <property type="term" value="F:diguanylate cyclase activity"/>
    <property type="evidence" value="ECO:0007669"/>
    <property type="project" value="TreeGrafter"/>
</dbReference>
<dbReference type="AlphaFoldDB" id="A0A9X7P5M7"/>
<evidence type="ECO:0000259" key="5">
    <source>
        <dbReference type="PROSITE" id="PS50112"/>
    </source>
</evidence>
<dbReference type="PANTHER" id="PTHR45138:SF9">
    <property type="entry name" value="DIGUANYLATE CYCLASE DGCM-RELATED"/>
    <property type="match status" value="1"/>
</dbReference>
<dbReference type="SMART" id="SM00091">
    <property type="entry name" value="PAS"/>
    <property type="match status" value="2"/>
</dbReference>
<dbReference type="Gene3D" id="3.30.70.270">
    <property type="match status" value="1"/>
</dbReference>
<dbReference type="Pfam" id="PF00990">
    <property type="entry name" value="GGDEF"/>
    <property type="match status" value="1"/>
</dbReference>
<accession>A0A9X7P5M7</accession>
<name>A0A9X7P5M7_9FIRM</name>
<dbReference type="InterPro" id="IPR011006">
    <property type="entry name" value="CheY-like_superfamily"/>
</dbReference>
<dbReference type="SMART" id="SM00086">
    <property type="entry name" value="PAC"/>
    <property type="match status" value="2"/>
</dbReference>
<dbReference type="InterPro" id="IPR000160">
    <property type="entry name" value="GGDEF_dom"/>
</dbReference>
<keyword evidence="8" id="KW-0548">Nucleotidyltransferase</keyword>
<dbReference type="InterPro" id="IPR029787">
    <property type="entry name" value="Nucleotide_cyclase"/>
</dbReference>
<dbReference type="EMBL" id="PVXL01000049">
    <property type="protein sequence ID" value="PRR71846.1"/>
    <property type="molecule type" value="Genomic_DNA"/>
</dbReference>
<feature type="domain" description="PAS" evidence="5">
    <location>
        <begin position="131"/>
        <end position="202"/>
    </location>
</feature>
<dbReference type="PANTHER" id="PTHR45138">
    <property type="entry name" value="REGULATORY COMPONENTS OF SENSORY TRANSDUCTION SYSTEM"/>
    <property type="match status" value="1"/>
</dbReference>
<dbReference type="SMART" id="SM00267">
    <property type="entry name" value="GGDEF"/>
    <property type="match status" value="1"/>
</dbReference>
<feature type="domain" description="GGDEF" evidence="7">
    <location>
        <begin position="408"/>
        <end position="537"/>
    </location>
</feature>
<dbReference type="Gene3D" id="3.30.450.20">
    <property type="entry name" value="PAS domain"/>
    <property type="match status" value="2"/>
</dbReference>
<dbReference type="InterPro" id="IPR001610">
    <property type="entry name" value="PAC"/>
</dbReference>
<organism evidence="8 9">
    <name type="scientific">Neomoorella stamsii</name>
    <dbReference type="NCBI Taxonomy" id="1266720"/>
    <lineage>
        <taxon>Bacteria</taxon>
        <taxon>Bacillati</taxon>
        <taxon>Bacillota</taxon>
        <taxon>Clostridia</taxon>
        <taxon>Neomoorellales</taxon>
        <taxon>Neomoorellaceae</taxon>
        <taxon>Neomoorella</taxon>
    </lineage>
</organism>
<dbReference type="NCBIfam" id="TIGR00229">
    <property type="entry name" value="sensory_box"/>
    <property type="match status" value="2"/>
</dbReference>
<dbReference type="InterPro" id="IPR043128">
    <property type="entry name" value="Rev_trsase/Diguanyl_cyclase"/>
</dbReference>
<sequence>MDWVPEKKILIVEDSKLQAQIAADILSRHGYTTEIALTAEETLQKASGPGCPDLILMDIDLGEGMDGTALAKRIQQVKDVPLVFLTAISTQEALEQVRSVTRYGYVLKGAPEHVLVSTVEMALKLHEALSLAQMYRRIVEDSLTEVYIFHPGTLKFLAVNRGASENLGYAEEELLDMNILQLMPEFDRESFRALLAPLQQGQKEKIIFDAKHRRKDGSLYPVEAHLQLFGHGKDGIGVAFIMDLTERRKMEEKLRQQGEFLQSLLAALPVGIFIIDPVSHRIEKVNLEAAAMIGAAPEEIAGRSCWEFFIQSAGSCPITASNEEVDRSERLLRRKDGREILVLKTVKRVRTDSGEKLVETFIDISERKHLEEELYRLSITDPLTGAYNRRYFLEMLAREIERTRRTGHPFALIMFDLDHFKGINDRFGHAAGDRVLKSMVAAFKERLRRTDCLARWGGEEFVILLPETGVEGAAALAEELRQKLSEMEIPGVGLVTASFGVTGYRPGDTVDAVTQRVDSALYRAKGNGRNCVCVGGPP</sequence>
<evidence type="ECO:0000256" key="3">
    <source>
        <dbReference type="PROSITE-ProRule" id="PRU00169"/>
    </source>
</evidence>
<feature type="domain" description="Response regulatory" evidence="4">
    <location>
        <begin position="8"/>
        <end position="123"/>
    </location>
</feature>
<dbReference type="NCBIfam" id="TIGR00254">
    <property type="entry name" value="GGDEF"/>
    <property type="match status" value="1"/>
</dbReference>
<evidence type="ECO:0000313" key="8">
    <source>
        <dbReference type="EMBL" id="PRR71846.1"/>
    </source>
</evidence>
<dbReference type="InterPro" id="IPR050469">
    <property type="entry name" value="Diguanylate_Cyclase"/>
</dbReference>
<evidence type="ECO:0000259" key="7">
    <source>
        <dbReference type="PROSITE" id="PS50887"/>
    </source>
</evidence>
<protein>
    <recommendedName>
        <fullName evidence="1">Stage 0 sporulation protein A homolog</fullName>
    </recommendedName>
</protein>
<keyword evidence="8" id="KW-0808">Transferase</keyword>
<comment type="caution">
    <text evidence="8">The sequence shown here is derived from an EMBL/GenBank/DDBJ whole genome shotgun (WGS) entry which is preliminary data.</text>
</comment>
<dbReference type="SUPFAM" id="SSF52172">
    <property type="entry name" value="CheY-like"/>
    <property type="match status" value="1"/>
</dbReference>
<gene>
    <name evidence="8" type="primary">ydaM_1</name>
    <name evidence="8" type="ORF">MOST_21720</name>
</gene>
<dbReference type="CDD" id="cd00130">
    <property type="entry name" value="PAS"/>
    <property type="match status" value="2"/>
</dbReference>
<reference evidence="8 9" key="1">
    <citation type="submission" date="2018-03" db="EMBL/GenBank/DDBJ databases">
        <title>Genome sequence of Moorella stamsii DSM 26217.</title>
        <authorList>
            <person name="Poehlein A."/>
            <person name="Daniel R."/>
        </authorList>
    </citation>
    <scope>NUCLEOTIDE SEQUENCE [LARGE SCALE GENOMIC DNA]</scope>
    <source>
        <strain evidence="9">DSM 26217</strain>
    </source>
</reference>
<dbReference type="SMART" id="SM00448">
    <property type="entry name" value="REC"/>
    <property type="match status" value="1"/>
</dbReference>
<keyword evidence="9" id="KW-1185">Reference proteome</keyword>
<keyword evidence="3" id="KW-0597">Phosphoprotein</keyword>
<evidence type="ECO:0000259" key="6">
    <source>
        <dbReference type="PROSITE" id="PS50113"/>
    </source>
</evidence>
<dbReference type="RefSeq" id="WP_054935373.1">
    <property type="nucleotide sequence ID" value="NZ_PVXL01000049.1"/>
</dbReference>
<dbReference type="PROSITE" id="PS50887">
    <property type="entry name" value="GGDEF"/>
    <property type="match status" value="1"/>
</dbReference>
<feature type="modified residue" description="4-aspartylphosphate" evidence="3">
    <location>
        <position position="58"/>
    </location>
</feature>
<dbReference type="InterPro" id="IPR035965">
    <property type="entry name" value="PAS-like_dom_sf"/>
</dbReference>
<comment type="function">
    <text evidence="2">May play the central regulatory role in sporulation. It may be an element of the effector pathway responsible for the activation of sporulation genes in response to nutritional stress. Spo0A may act in concert with spo0H (a sigma factor) to control the expression of some genes that are critical to the sporulation process.</text>
</comment>
<dbReference type="PROSITE" id="PS50112">
    <property type="entry name" value="PAS"/>
    <property type="match status" value="2"/>
</dbReference>
<dbReference type="Gene3D" id="3.40.50.2300">
    <property type="match status" value="1"/>
</dbReference>
<proteinExistence type="predicted"/>
<evidence type="ECO:0000256" key="2">
    <source>
        <dbReference type="ARBA" id="ARBA00024867"/>
    </source>
</evidence>
<dbReference type="CDD" id="cd01949">
    <property type="entry name" value="GGDEF"/>
    <property type="match status" value="1"/>
</dbReference>
<evidence type="ECO:0000259" key="4">
    <source>
        <dbReference type="PROSITE" id="PS50110"/>
    </source>
</evidence>